<name>A0AAV2CYD2_9ROSI</name>
<sequence length="197" mass="21804">MSGNNSTVTEEAIITFNPAAQLPLKLTSTNFNSWRSQLETLLMGLDLIHFIDGTGVAPTTTVSVNNVKSPNLVYRWWFRQDKLILHALRCSISESLYSYVSAAVTSHEAWLILEKLYACRSQSRIINLKGKLARTSKGNCDIVTYVNDLKLIAAELALVDAPVSDLDMVVHCLRVLGADYNQFAATVRARGTTVNIE</sequence>
<dbReference type="PANTHER" id="PTHR47481:SF9">
    <property type="entry name" value="RETROTRANSPOSON GAG DOMAIN-CONTAINING PROTEIN"/>
    <property type="match status" value="1"/>
</dbReference>
<dbReference type="Proteomes" id="UP001497516">
    <property type="component" value="Chromosome 10"/>
</dbReference>
<organism evidence="1 2">
    <name type="scientific">Linum trigynum</name>
    <dbReference type="NCBI Taxonomy" id="586398"/>
    <lineage>
        <taxon>Eukaryota</taxon>
        <taxon>Viridiplantae</taxon>
        <taxon>Streptophyta</taxon>
        <taxon>Embryophyta</taxon>
        <taxon>Tracheophyta</taxon>
        <taxon>Spermatophyta</taxon>
        <taxon>Magnoliopsida</taxon>
        <taxon>eudicotyledons</taxon>
        <taxon>Gunneridae</taxon>
        <taxon>Pentapetalae</taxon>
        <taxon>rosids</taxon>
        <taxon>fabids</taxon>
        <taxon>Malpighiales</taxon>
        <taxon>Linaceae</taxon>
        <taxon>Linum</taxon>
    </lineage>
</organism>
<dbReference type="Pfam" id="PF14223">
    <property type="entry name" value="Retrotran_gag_2"/>
    <property type="match status" value="1"/>
</dbReference>
<dbReference type="PANTHER" id="PTHR47481">
    <property type="match status" value="1"/>
</dbReference>
<accession>A0AAV2CYD2</accession>
<dbReference type="AlphaFoldDB" id="A0AAV2CYD2"/>
<proteinExistence type="predicted"/>
<gene>
    <name evidence="1" type="ORF">LTRI10_LOCUS8922</name>
</gene>
<protein>
    <recommendedName>
        <fullName evidence="3">Retrotransposon Copia-like N-terminal domain-containing protein</fullName>
    </recommendedName>
</protein>
<evidence type="ECO:0008006" key="3">
    <source>
        <dbReference type="Google" id="ProtNLM"/>
    </source>
</evidence>
<reference evidence="1 2" key="1">
    <citation type="submission" date="2024-04" db="EMBL/GenBank/DDBJ databases">
        <authorList>
            <person name="Fracassetti M."/>
        </authorList>
    </citation>
    <scope>NUCLEOTIDE SEQUENCE [LARGE SCALE GENOMIC DNA]</scope>
</reference>
<keyword evidence="2" id="KW-1185">Reference proteome</keyword>
<evidence type="ECO:0000313" key="1">
    <source>
        <dbReference type="EMBL" id="CAL1361552.1"/>
    </source>
</evidence>
<evidence type="ECO:0000313" key="2">
    <source>
        <dbReference type="Proteomes" id="UP001497516"/>
    </source>
</evidence>
<dbReference type="EMBL" id="OZ034814">
    <property type="protein sequence ID" value="CAL1361552.1"/>
    <property type="molecule type" value="Genomic_DNA"/>
</dbReference>